<evidence type="ECO:0000313" key="8">
    <source>
        <dbReference type="Proteomes" id="UP000015241"/>
    </source>
</evidence>
<dbReference type="InterPro" id="IPR051415">
    <property type="entry name" value="LAAT-1"/>
</dbReference>
<name>S8FVQ3_FOMSC</name>
<evidence type="ECO:0008006" key="9">
    <source>
        <dbReference type="Google" id="ProtNLM"/>
    </source>
</evidence>
<reference evidence="7 8" key="1">
    <citation type="journal article" date="2012" name="Science">
        <title>The Paleozoic origin of enzymatic lignin decomposition reconstructed from 31 fungal genomes.</title>
        <authorList>
            <person name="Floudas D."/>
            <person name="Binder M."/>
            <person name="Riley R."/>
            <person name="Barry K."/>
            <person name="Blanchette R.A."/>
            <person name="Henrissat B."/>
            <person name="Martinez A.T."/>
            <person name="Otillar R."/>
            <person name="Spatafora J.W."/>
            <person name="Yadav J.S."/>
            <person name="Aerts A."/>
            <person name="Benoit I."/>
            <person name="Boyd A."/>
            <person name="Carlson A."/>
            <person name="Copeland A."/>
            <person name="Coutinho P.M."/>
            <person name="de Vries R.P."/>
            <person name="Ferreira P."/>
            <person name="Findley K."/>
            <person name="Foster B."/>
            <person name="Gaskell J."/>
            <person name="Glotzer D."/>
            <person name="Gorecki P."/>
            <person name="Heitman J."/>
            <person name="Hesse C."/>
            <person name="Hori C."/>
            <person name="Igarashi K."/>
            <person name="Jurgens J.A."/>
            <person name="Kallen N."/>
            <person name="Kersten P."/>
            <person name="Kohler A."/>
            <person name="Kuees U."/>
            <person name="Kumar T.K.A."/>
            <person name="Kuo A."/>
            <person name="LaButti K."/>
            <person name="Larrondo L.F."/>
            <person name="Lindquist E."/>
            <person name="Ling A."/>
            <person name="Lombard V."/>
            <person name="Lucas S."/>
            <person name="Lundell T."/>
            <person name="Martin R."/>
            <person name="McLaughlin D.J."/>
            <person name="Morgenstern I."/>
            <person name="Morin E."/>
            <person name="Murat C."/>
            <person name="Nagy L.G."/>
            <person name="Nolan M."/>
            <person name="Ohm R.A."/>
            <person name="Patyshakuliyeva A."/>
            <person name="Rokas A."/>
            <person name="Ruiz-Duenas F.J."/>
            <person name="Sabat G."/>
            <person name="Salamov A."/>
            <person name="Samejima M."/>
            <person name="Schmutz J."/>
            <person name="Slot J.C."/>
            <person name="St John F."/>
            <person name="Stenlid J."/>
            <person name="Sun H."/>
            <person name="Sun S."/>
            <person name="Syed K."/>
            <person name="Tsang A."/>
            <person name="Wiebenga A."/>
            <person name="Young D."/>
            <person name="Pisabarro A."/>
            <person name="Eastwood D.C."/>
            <person name="Martin F."/>
            <person name="Cullen D."/>
            <person name="Grigoriev I.V."/>
            <person name="Hibbett D.S."/>
        </authorList>
    </citation>
    <scope>NUCLEOTIDE SEQUENCE</scope>
    <source>
        <strain evidence="8">FP-58527</strain>
    </source>
</reference>
<dbReference type="InterPro" id="IPR006603">
    <property type="entry name" value="PQ-loop_rpt"/>
</dbReference>
<feature type="transmembrane region" description="Helical" evidence="6">
    <location>
        <begin position="160"/>
        <end position="177"/>
    </location>
</feature>
<keyword evidence="3 6" id="KW-1133">Transmembrane helix</keyword>
<evidence type="ECO:0000256" key="6">
    <source>
        <dbReference type="SAM" id="Phobius"/>
    </source>
</evidence>
<dbReference type="Proteomes" id="UP000015241">
    <property type="component" value="Unassembled WGS sequence"/>
</dbReference>
<dbReference type="HOGENOM" id="CLU_040201_0_0_1"/>
<dbReference type="AlphaFoldDB" id="S8FVQ3"/>
<feature type="transmembrane region" description="Helical" evidence="6">
    <location>
        <begin position="97"/>
        <end position="119"/>
    </location>
</feature>
<dbReference type="eggNOG" id="KOG2913">
    <property type="taxonomic scope" value="Eukaryota"/>
</dbReference>
<sequence>MRPNAAAENALGTLGTVCWTIQMVPQIWKSWRTKSTEGLSPWLVLLWGLSAAFMGVYAIVQDLNVPLIVQPQLFGALCLLSWAQCQFYGAPRRPLRVCVALYAACLCALAGFQAGVVYAIRPSYERGDGRAVEAIGIVSSVVLSIALFPQYWEIYVHSEVVGLSVPFMAIDMLGGIFSDLSLVFRPPPFNVIAAVSYSLVVFFDGIVLLAAAILNPLASRRRKRAASAAHEGPPHEPQAAGPEG</sequence>
<feature type="transmembrane region" description="Helical" evidence="6">
    <location>
        <begin position="131"/>
        <end position="148"/>
    </location>
</feature>
<feature type="region of interest" description="Disordered" evidence="5">
    <location>
        <begin position="225"/>
        <end position="244"/>
    </location>
</feature>
<organism evidence="7 8">
    <name type="scientific">Fomitopsis schrenkii</name>
    <name type="common">Brown rot fungus</name>
    <dbReference type="NCBI Taxonomy" id="2126942"/>
    <lineage>
        <taxon>Eukaryota</taxon>
        <taxon>Fungi</taxon>
        <taxon>Dikarya</taxon>
        <taxon>Basidiomycota</taxon>
        <taxon>Agaricomycotina</taxon>
        <taxon>Agaricomycetes</taxon>
        <taxon>Polyporales</taxon>
        <taxon>Fomitopsis</taxon>
    </lineage>
</organism>
<feature type="transmembrane region" description="Helical" evidence="6">
    <location>
        <begin position="39"/>
        <end position="60"/>
    </location>
</feature>
<evidence type="ECO:0000256" key="3">
    <source>
        <dbReference type="ARBA" id="ARBA00022989"/>
    </source>
</evidence>
<comment type="subcellular location">
    <subcellularLocation>
        <location evidence="1">Membrane</location>
        <topology evidence="1">Multi-pass membrane protein</topology>
    </subcellularLocation>
</comment>
<dbReference type="GO" id="GO:0016020">
    <property type="term" value="C:membrane"/>
    <property type="evidence" value="ECO:0007669"/>
    <property type="project" value="UniProtKB-SubCell"/>
</dbReference>
<dbReference type="InParanoid" id="S8FVQ3"/>
<feature type="transmembrane region" description="Helical" evidence="6">
    <location>
        <begin position="189"/>
        <end position="214"/>
    </location>
</feature>
<keyword evidence="2 6" id="KW-0812">Transmembrane</keyword>
<accession>S8FVQ3</accession>
<gene>
    <name evidence="7" type="ORF">FOMPIDRAFT_1118693</name>
</gene>
<dbReference type="FunCoup" id="S8FVQ3">
    <property type="interactions" value="3"/>
</dbReference>
<evidence type="ECO:0000256" key="5">
    <source>
        <dbReference type="SAM" id="MobiDB-lite"/>
    </source>
</evidence>
<protein>
    <recommendedName>
        <fullName evidence="9">PQ-loop-domain-containing protein</fullName>
    </recommendedName>
</protein>
<dbReference type="PANTHER" id="PTHR16201:SF37">
    <property type="entry name" value="PQ-LOOP REPEAT-CONTAINING PROTEIN"/>
    <property type="match status" value="1"/>
</dbReference>
<evidence type="ECO:0000256" key="2">
    <source>
        <dbReference type="ARBA" id="ARBA00022692"/>
    </source>
</evidence>
<dbReference type="EMBL" id="KE504136">
    <property type="protein sequence ID" value="EPT02320.1"/>
    <property type="molecule type" value="Genomic_DNA"/>
</dbReference>
<keyword evidence="4 6" id="KW-0472">Membrane</keyword>
<evidence type="ECO:0000256" key="1">
    <source>
        <dbReference type="ARBA" id="ARBA00004141"/>
    </source>
</evidence>
<proteinExistence type="predicted"/>
<keyword evidence="8" id="KW-1185">Reference proteome</keyword>
<evidence type="ECO:0000313" key="7">
    <source>
        <dbReference type="EMBL" id="EPT02320.1"/>
    </source>
</evidence>
<dbReference type="OrthoDB" id="407617at2759"/>
<dbReference type="Pfam" id="PF04193">
    <property type="entry name" value="PQ-loop"/>
    <property type="match status" value="2"/>
</dbReference>
<dbReference type="SMART" id="SM00679">
    <property type="entry name" value="CTNS"/>
    <property type="match status" value="2"/>
</dbReference>
<feature type="transmembrane region" description="Helical" evidence="6">
    <location>
        <begin position="72"/>
        <end position="90"/>
    </location>
</feature>
<dbReference type="PANTHER" id="PTHR16201">
    <property type="entry name" value="SEVEN TRANSMEMBRANE PROTEIN 1-RELATED"/>
    <property type="match status" value="1"/>
</dbReference>
<evidence type="ECO:0000256" key="4">
    <source>
        <dbReference type="ARBA" id="ARBA00023136"/>
    </source>
</evidence>
<dbReference type="Gene3D" id="1.20.1280.290">
    <property type="match status" value="2"/>
</dbReference>